<dbReference type="InterPro" id="IPR047045">
    <property type="entry name" value="CobQ_N"/>
</dbReference>
<dbReference type="GO" id="GO:0015420">
    <property type="term" value="F:ABC-type vitamin B12 transporter activity"/>
    <property type="evidence" value="ECO:0007669"/>
    <property type="project" value="UniProtKB-UniRule"/>
</dbReference>
<dbReference type="KEGG" id="lrug:AB8B22_01720"/>
<keyword evidence="3 4" id="KW-0315">Glutamine amidotransferase</keyword>
<feature type="active site" evidence="4">
    <location>
        <position position="444"/>
    </location>
</feature>
<proteinExistence type="inferred from homology"/>
<dbReference type="Gene3D" id="3.40.50.300">
    <property type="entry name" value="P-loop containing nucleotide triphosphate hydrolases"/>
    <property type="match status" value="1"/>
</dbReference>
<dbReference type="InterPro" id="IPR004459">
    <property type="entry name" value="CobQ_synth"/>
</dbReference>
<protein>
    <recommendedName>
        <fullName evidence="4">Cobyric acid synthase</fullName>
    </recommendedName>
</protein>
<comment type="function">
    <text evidence="4">Catalyzes amidations at positions B, D, E, and G on adenosylcobyrinic A,C-diamide. NH(2) groups are provided by glutamine, and one molecule of ATP is hydrogenolyzed for each amidation.</text>
</comment>
<name>A0AB39VJ35_9FUSO</name>
<organism evidence="7">
    <name type="scientific">Leptotrichia rugosa</name>
    <dbReference type="NCBI Taxonomy" id="3239302"/>
    <lineage>
        <taxon>Bacteria</taxon>
        <taxon>Fusobacteriati</taxon>
        <taxon>Fusobacteriota</taxon>
        <taxon>Fusobacteriia</taxon>
        <taxon>Fusobacteriales</taxon>
        <taxon>Leptotrichiaceae</taxon>
        <taxon>Leptotrichia</taxon>
    </lineage>
</organism>
<dbReference type="InterPro" id="IPR029062">
    <property type="entry name" value="Class_I_gatase-like"/>
</dbReference>
<dbReference type="Pfam" id="PF07685">
    <property type="entry name" value="GATase_3"/>
    <property type="match status" value="1"/>
</dbReference>
<feature type="domain" description="CobB/CobQ-like glutamine amidotransferase" evidence="6">
    <location>
        <begin position="253"/>
        <end position="451"/>
    </location>
</feature>
<gene>
    <name evidence="4" type="primary">cobQ</name>
    <name evidence="7" type="ORF">AB8B22_01720</name>
</gene>
<reference evidence="7" key="1">
    <citation type="submission" date="2024-07" db="EMBL/GenBank/DDBJ databases">
        <authorList>
            <person name="Li X.-J."/>
            <person name="Wang X."/>
        </authorList>
    </citation>
    <scope>NUCLEOTIDE SEQUENCE</scope>
    <source>
        <strain evidence="7">HSP-334</strain>
    </source>
</reference>
<dbReference type="HAMAP" id="MF_00028">
    <property type="entry name" value="CobQ"/>
    <property type="match status" value="1"/>
</dbReference>
<accession>A0AB39VJ35</accession>
<feature type="active site" description="Nucleophile" evidence="4">
    <location>
        <position position="332"/>
    </location>
</feature>
<evidence type="ECO:0000256" key="3">
    <source>
        <dbReference type="ARBA" id="ARBA00022962"/>
    </source>
</evidence>
<dbReference type="SUPFAM" id="SSF52540">
    <property type="entry name" value="P-loop containing nucleoside triphosphate hydrolases"/>
    <property type="match status" value="1"/>
</dbReference>
<keyword evidence="2 4" id="KW-0169">Cobalamin biosynthesis</keyword>
<evidence type="ECO:0000256" key="1">
    <source>
        <dbReference type="ARBA" id="ARBA00004953"/>
    </source>
</evidence>
<evidence type="ECO:0000256" key="4">
    <source>
        <dbReference type="HAMAP-Rule" id="MF_00028"/>
    </source>
</evidence>
<dbReference type="GO" id="GO:0009236">
    <property type="term" value="P:cobalamin biosynthetic process"/>
    <property type="evidence" value="ECO:0007669"/>
    <property type="project" value="UniProtKB-UniRule"/>
</dbReference>
<evidence type="ECO:0000313" key="7">
    <source>
        <dbReference type="EMBL" id="XDU67154.1"/>
    </source>
</evidence>
<dbReference type="InterPro" id="IPR033949">
    <property type="entry name" value="CobQ_GATase1"/>
</dbReference>
<dbReference type="InterPro" id="IPR011698">
    <property type="entry name" value="GATase_3"/>
</dbReference>
<dbReference type="Gene3D" id="3.40.50.880">
    <property type="match status" value="1"/>
</dbReference>
<dbReference type="SUPFAM" id="SSF52317">
    <property type="entry name" value="Class I glutamine amidotransferase-like"/>
    <property type="match status" value="1"/>
</dbReference>
<dbReference type="CDD" id="cd05389">
    <property type="entry name" value="CobQ_N"/>
    <property type="match status" value="1"/>
</dbReference>
<comment type="similarity">
    <text evidence="4">Belongs to the CobB/CobQ family. CobQ subfamily.</text>
</comment>
<dbReference type="InterPro" id="IPR027417">
    <property type="entry name" value="P-loop_NTPase"/>
</dbReference>
<dbReference type="RefSeq" id="WP_369711391.1">
    <property type="nucleotide sequence ID" value="NZ_CP165644.1"/>
</dbReference>
<evidence type="ECO:0000256" key="2">
    <source>
        <dbReference type="ARBA" id="ARBA00022573"/>
    </source>
</evidence>
<dbReference type="GO" id="GO:0003824">
    <property type="term" value="F:catalytic activity"/>
    <property type="evidence" value="ECO:0007669"/>
    <property type="project" value="InterPro"/>
</dbReference>
<dbReference type="NCBIfam" id="TIGR00313">
    <property type="entry name" value="cobQ"/>
    <property type="match status" value="1"/>
</dbReference>
<evidence type="ECO:0000259" key="5">
    <source>
        <dbReference type="Pfam" id="PF01656"/>
    </source>
</evidence>
<dbReference type="PANTHER" id="PTHR21343">
    <property type="entry name" value="DETHIOBIOTIN SYNTHETASE"/>
    <property type="match status" value="1"/>
</dbReference>
<dbReference type="AlphaFoldDB" id="A0AB39VJ35"/>
<dbReference type="InterPro" id="IPR002586">
    <property type="entry name" value="CobQ/CobB/MinD/ParA_Nub-bd_dom"/>
</dbReference>
<dbReference type="NCBIfam" id="NF001989">
    <property type="entry name" value="PRK00784.1"/>
    <property type="match status" value="1"/>
</dbReference>
<sequence length="506" mass="57075">MKKHKNIMIFGTGSNVGKSIIATGLCRIFYQDGYRVAPFKSQNMALNSFITKSGKEMGRAQVVQAEAAKIEPEVFMNPILLKPTTDRKSQVIVNGKVYKNMDAREYFAFKHNLKKEIKRAYDYIRENYDICVLEGAGSPAEINLKEDDIVNTGMAEMADAPVILVADIDRGGVFAAIYGTIMLLEESERARIKGVIINKFRGDKSLLANGIEMIEDLTNVTVLGVVPYVKLGIEEEDSLGIDKYNEKKDAKIKISVIKLKHISNFTDIDALSHYSDVSLKYVKSANELGNEDVIIIPGSKNTIEDMKDLVEKDMARKIIRLAKSGTVIFGICGGFQILGQKITDLNNLESNLREISGLGLLSIETVIEMEKITTQYENTLKNVSGILSGMENVKINGYEIHQGYSYLENGDKSKNLKEIQKNCIFGEKKLKGMVRENVIGTYVHGIFDNFEFTNSFLNKIRKNKGLEYADKKFSYSEYKDREYDKLAKVLRENIDIEKIYEIIEKE</sequence>
<comment type="pathway">
    <text evidence="1 4">Cofactor biosynthesis; adenosylcobalamin biosynthesis.</text>
</comment>
<feature type="domain" description="CobQ/CobB/MinD/ParA nucleotide binding" evidence="5">
    <location>
        <begin position="7"/>
        <end position="230"/>
    </location>
</feature>
<dbReference type="CDD" id="cd01750">
    <property type="entry name" value="GATase1_CobQ"/>
    <property type="match status" value="1"/>
</dbReference>
<dbReference type="PROSITE" id="PS51274">
    <property type="entry name" value="GATASE_COBBQ"/>
    <property type="match status" value="1"/>
</dbReference>
<dbReference type="EMBL" id="CP165644">
    <property type="protein sequence ID" value="XDU67154.1"/>
    <property type="molecule type" value="Genomic_DNA"/>
</dbReference>
<dbReference type="PANTHER" id="PTHR21343:SF1">
    <property type="entry name" value="COBYRIC ACID SYNTHASE"/>
    <property type="match status" value="1"/>
</dbReference>
<evidence type="ECO:0000259" key="6">
    <source>
        <dbReference type="Pfam" id="PF07685"/>
    </source>
</evidence>
<dbReference type="Pfam" id="PF01656">
    <property type="entry name" value="CbiA"/>
    <property type="match status" value="1"/>
</dbReference>